<evidence type="ECO:0000256" key="2">
    <source>
        <dbReference type="ARBA" id="ARBA00023242"/>
    </source>
</evidence>
<gene>
    <name evidence="4" type="ORF">TRFO_34726</name>
</gene>
<dbReference type="GO" id="GO:0003677">
    <property type="term" value="F:DNA binding"/>
    <property type="evidence" value="ECO:0007669"/>
    <property type="project" value="InterPro"/>
</dbReference>
<dbReference type="SUPFAM" id="SSF52540">
    <property type="entry name" value="P-loop containing nucleoside triphosphate hydrolases"/>
    <property type="match status" value="1"/>
</dbReference>
<feature type="compositionally biased region" description="Basic and acidic residues" evidence="3">
    <location>
        <begin position="675"/>
        <end position="695"/>
    </location>
</feature>
<evidence type="ECO:0000313" key="5">
    <source>
        <dbReference type="Proteomes" id="UP000179807"/>
    </source>
</evidence>
<feature type="compositionally biased region" description="Acidic residues" evidence="3">
    <location>
        <begin position="67"/>
        <end position="87"/>
    </location>
</feature>
<dbReference type="InterPro" id="IPR003889">
    <property type="entry name" value="FYrich_C"/>
</dbReference>
<dbReference type="InterPro" id="IPR003888">
    <property type="entry name" value="FYrich_N"/>
</dbReference>
<dbReference type="Proteomes" id="UP000179807">
    <property type="component" value="Unassembled WGS sequence"/>
</dbReference>
<evidence type="ECO:0000256" key="3">
    <source>
        <dbReference type="SAM" id="MobiDB-lite"/>
    </source>
</evidence>
<feature type="region of interest" description="Disordered" evidence="3">
    <location>
        <begin position="530"/>
        <end position="565"/>
    </location>
</feature>
<evidence type="ECO:0000313" key="4">
    <source>
        <dbReference type="EMBL" id="OHS98927.1"/>
    </source>
</evidence>
<feature type="compositionally biased region" description="Low complexity" evidence="3">
    <location>
        <begin position="696"/>
        <end position="709"/>
    </location>
</feature>
<dbReference type="Gene3D" id="3.30.160.360">
    <property type="match status" value="1"/>
</dbReference>
<reference evidence="4" key="1">
    <citation type="submission" date="2016-10" db="EMBL/GenBank/DDBJ databases">
        <authorList>
            <person name="Benchimol M."/>
            <person name="Almeida L.G."/>
            <person name="Vasconcelos A.T."/>
            <person name="Perreira-Neves A."/>
            <person name="Rosa I.A."/>
            <person name="Tasca T."/>
            <person name="Bogo M.R."/>
            <person name="de Souza W."/>
        </authorList>
    </citation>
    <scope>NUCLEOTIDE SEQUENCE [LARGE SCALE GENOMIC DNA]</scope>
    <source>
        <strain evidence="4">K</strain>
    </source>
</reference>
<dbReference type="Pfam" id="PF05965">
    <property type="entry name" value="FYRC"/>
    <property type="match status" value="1"/>
</dbReference>
<dbReference type="VEuPathDB" id="TrichDB:TRFO_34726"/>
<dbReference type="PROSITE" id="PS51543">
    <property type="entry name" value="FYRC"/>
    <property type="match status" value="1"/>
</dbReference>
<keyword evidence="5" id="KW-1185">Reference proteome</keyword>
<dbReference type="InterPro" id="IPR027417">
    <property type="entry name" value="P-loop_NTPase"/>
</dbReference>
<dbReference type="GO" id="GO:0005634">
    <property type="term" value="C:nucleus"/>
    <property type="evidence" value="ECO:0007669"/>
    <property type="project" value="UniProtKB-SubCell"/>
</dbReference>
<feature type="compositionally biased region" description="Low complexity" evidence="3">
    <location>
        <begin position="1140"/>
        <end position="1153"/>
    </location>
</feature>
<dbReference type="InterPro" id="IPR017956">
    <property type="entry name" value="AT_hook_DNA-bd_motif"/>
</dbReference>
<dbReference type="Gene3D" id="3.40.50.300">
    <property type="entry name" value="P-loop containing nucleotide triphosphate hydrolases"/>
    <property type="match status" value="1"/>
</dbReference>
<feature type="compositionally biased region" description="Basic and acidic residues" evidence="3">
    <location>
        <begin position="1"/>
        <end position="23"/>
    </location>
</feature>
<feature type="compositionally biased region" description="Basic residues" evidence="3">
    <location>
        <begin position="30"/>
        <end position="39"/>
    </location>
</feature>
<dbReference type="EMBL" id="MLAK01001032">
    <property type="protein sequence ID" value="OHS98927.1"/>
    <property type="molecule type" value="Genomic_DNA"/>
</dbReference>
<feature type="region of interest" description="Disordered" evidence="3">
    <location>
        <begin position="1140"/>
        <end position="1161"/>
    </location>
</feature>
<protein>
    <submittedName>
        <fullName evidence="4">Uncharacterized protein</fullName>
    </submittedName>
</protein>
<feature type="region of interest" description="Disordered" evidence="3">
    <location>
        <begin position="615"/>
        <end position="635"/>
    </location>
</feature>
<proteinExistence type="predicted"/>
<feature type="region of interest" description="Disordered" evidence="3">
    <location>
        <begin position="675"/>
        <end position="738"/>
    </location>
</feature>
<comment type="subcellular location">
    <subcellularLocation>
        <location evidence="1">Nucleus</location>
    </subcellularLocation>
</comment>
<dbReference type="PROSITE" id="PS51542">
    <property type="entry name" value="FYRN"/>
    <property type="match status" value="1"/>
</dbReference>
<feature type="compositionally biased region" description="Acidic residues" evidence="3">
    <location>
        <begin position="537"/>
        <end position="565"/>
    </location>
</feature>
<dbReference type="PANTHER" id="PTHR10799">
    <property type="entry name" value="SNF2/RAD54 HELICASE FAMILY"/>
    <property type="match status" value="1"/>
</dbReference>
<accession>A0A1J4JKK4</accession>
<dbReference type="SMART" id="SM00384">
    <property type="entry name" value="AT_hook"/>
    <property type="match status" value="2"/>
</dbReference>
<feature type="region of interest" description="Disordered" evidence="3">
    <location>
        <begin position="1"/>
        <end position="89"/>
    </location>
</feature>
<comment type="caution">
    <text evidence="4">The sequence shown here is derived from an EMBL/GenBank/DDBJ whole genome shotgun (WGS) entry which is preliminary data.</text>
</comment>
<dbReference type="Pfam" id="PF05964">
    <property type="entry name" value="FYRN"/>
    <property type="match status" value="1"/>
</dbReference>
<feature type="compositionally biased region" description="Basic and acidic residues" evidence="3">
    <location>
        <begin position="40"/>
        <end position="56"/>
    </location>
</feature>
<evidence type="ECO:0000256" key="1">
    <source>
        <dbReference type="ARBA" id="ARBA00004123"/>
    </source>
</evidence>
<organism evidence="4 5">
    <name type="scientific">Tritrichomonas foetus</name>
    <dbReference type="NCBI Taxonomy" id="1144522"/>
    <lineage>
        <taxon>Eukaryota</taxon>
        <taxon>Metamonada</taxon>
        <taxon>Parabasalia</taxon>
        <taxon>Tritrichomonadida</taxon>
        <taxon>Tritrichomonadidae</taxon>
        <taxon>Tritrichomonas</taxon>
    </lineage>
</organism>
<feature type="compositionally biased region" description="Basic residues" evidence="3">
    <location>
        <begin position="712"/>
        <end position="721"/>
    </location>
</feature>
<dbReference type="RefSeq" id="XP_068352064.1">
    <property type="nucleotide sequence ID" value="XM_068509830.1"/>
</dbReference>
<dbReference type="GeneID" id="94844534"/>
<name>A0A1J4JKK4_9EUKA</name>
<sequence>MISRAKERNKREGTQKTDDKVKQPPEQPVKRKRGRPRKYPRPDEQESQKVEAKPEPQPEPEPTESTSEPEDYSEEETTEEEEFEEQPNIDFLYPPQKNFQLYLFNEDKVLDTPTKLFQDIVNNLFQQWWNGSRPIFCDDTDSLKYKIMINFFRAVKYFIGEVTPILIIAPPDNVFRWKSTFSNYKCYFFLDEDENDNPRLYYSNQSKNRIDALIMTNQQNIEKLPKYKYSICILDQLIDEQVRVINQIEAESFILLAKSDLFSAGRIPDSFDIENKVNLTENDIKTNNVIEEILHFCPLTQVQSKQMKQLFISNKLRLLGQPSERLGQFMKQLVSQLKIIAIHPSINNGYAQSSDEISGKFTELREVTQNFTNNDTKVAIISSEYRILNFVSSYFIKHRMSSIRLDDSMKDRRISQILDDFYNTDASTVILLSPEMFVSRYKNLYVDTVILLDVDIRMKPILNDFIDWYMLPHDHDPQIIRLITMNSIEEVLYEYLWEDNDFTLDKMKVENVMTLLQQCVKICFDNSSNSNYKDESDSIDSDSDSEDDSYDSGDESDDDYDYDDYYDNENLESVRKSCIVTYSEEDRPIFELETEFEKDFWNIISVEKNLKTSTREYEKSRKSKRQIRPRKAPKIVKPTRRSLRINKEVEEEEIIKPPKNNKEAKASLKAALKASLKESKKNTKESKNSEPKEKSPSSAKKAVQQQQQQPPIKRKVGRPRKNQPPVGNVPLPGSSDTEFDRTVENAAKHEENLEPKPKKTMSKFESLVSFWNPRQFDKFLEIFRDFGLDRWDKYAEFKRPEQELRKVAALIVKNLDTTTRENRLLREYFSKEFRSSELSRLDQTLTFVGKKLKKAITRNDFLADLTGMLSISYMKPKSADDIILPKGEIPPLSEDWTEADDKKLFYLIYEYGLRRIPKDLFRPKMNKYFIKRFRRFYSVEKHNEDPTKRLGLYSSDFSKIGINEHNAIINALCTYGYPDITMFQKQHNLEMISHDKIEEYVNCIFKFCVANNEERRILSSSFPTKIEKYSLKKIPDRCEKFSILREAALQIHEFSAEDIEVLSILAFHGYSNYQISPVLLSLCGGEPSETKLFQRMKAILEKRNPNWNSNPNSSMEFILNQIHILNRKSPEAKNRINEMNNESNNETNKEASNGTNHEINNKMGAELNNENNQVNSVNVENHNNESVNAVRNTEGLENSCVVNEPLESITPLKLNDMQVITNLGEINPKFHDNEYIYPIGYECYVGTLSPYMNKGLSWLIASVRQIDEEKIEFIVKYDTKKNQGINSSKLGELRGKTPDLVFQKVRQQIMRHRKTWIPPFDGKEMFGFKSAKFHRLLLEMPNFQECMNYEKRVFRTQLVFSHEWPTLGIFESLVDKKKAAAPPSDNKFQYRKREFGEILRPIVINFSPLFTNDPRNAEISIMSNGIDYNQLMKRYEAWDEEVIDKYISKNST</sequence>
<feature type="compositionally biased region" description="Basic residues" evidence="3">
    <location>
        <begin position="621"/>
        <end position="635"/>
    </location>
</feature>
<keyword evidence="2" id="KW-0539">Nucleus</keyword>